<feature type="region of interest" description="Disordered" evidence="1">
    <location>
        <begin position="249"/>
        <end position="276"/>
    </location>
</feature>
<dbReference type="PROSITE" id="PS50006">
    <property type="entry name" value="FHA_DOMAIN"/>
    <property type="match status" value="1"/>
</dbReference>
<sequence>HLEFVKKINQIKTPNTFKLKAGQTQIIEKQYHKCIIGRQQQDCDLLNTTESCSRIHCALYFQENILILVDLDSRAGTYLLYDNENGEKIDPLVEKKLKLNDRFMVAETEYTVVEIDIPVQIEKKEEIQRKQCGYCGKEVQVFKTECQAITDNALQLQAEQRQKIIQCERNEQKIDQLLTSLKQVKQSAQFFKENQVTEEEQPKENEEQQQVQEAPNKTDLSVLLKSQHVMIKSQAQVLGESLKLSNFEKSQKPLKNVKQRKETPFHPGNVYESDDE</sequence>
<proteinExistence type="predicted"/>
<dbReference type="CDD" id="cd00060">
    <property type="entry name" value="FHA"/>
    <property type="match status" value="1"/>
</dbReference>
<dbReference type="EMBL" id="GDID01002607">
    <property type="protein sequence ID" value="JAP93999.1"/>
    <property type="molecule type" value="Transcribed_RNA"/>
</dbReference>
<evidence type="ECO:0000313" key="3">
    <source>
        <dbReference type="EMBL" id="JAP93999.1"/>
    </source>
</evidence>
<name>A0A146KFC3_9EUKA</name>
<dbReference type="InterPro" id="IPR000253">
    <property type="entry name" value="FHA_dom"/>
</dbReference>
<dbReference type="InterPro" id="IPR008984">
    <property type="entry name" value="SMAD_FHA_dom_sf"/>
</dbReference>
<protein>
    <recommendedName>
        <fullName evidence="2">FHA domain-containing protein</fullName>
    </recommendedName>
</protein>
<dbReference type="SMART" id="SM00240">
    <property type="entry name" value="FHA"/>
    <property type="match status" value="1"/>
</dbReference>
<reference evidence="3" key="1">
    <citation type="submission" date="2015-07" db="EMBL/GenBank/DDBJ databases">
        <title>Adaptation to a free-living lifestyle via gene acquisitions in the diplomonad Trepomonas sp. PC1.</title>
        <authorList>
            <person name="Xu F."/>
            <person name="Jerlstrom-Hultqvist J."/>
            <person name="Kolisko M."/>
            <person name="Simpson A.G.B."/>
            <person name="Roger A.J."/>
            <person name="Svard S.G."/>
            <person name="Andersson J.O."/>
        </authorList>
    </citation>
    <scope>NUCLEOTIDE SEQUENCE</scope>
    <source>
        <strain evidence="3">PC1</strain>
    </source>
</reference>
<dbReference type="Gene3D" id="2.60.200.20">
    <property type="match status" value="1"/>
</dbReference>
<dbReference type="Pfam" id="PF00498">
    <property type="entry name" value="FHA"/>
    <property type="match status" value="1"/>
</dbReference>
<feature type="non-terminal residue" evidence="3">
    <location>
        <position position="1"/>
    </location>
</feature>
<dbReference type="SUPFAM" id="SSF49879">
    <property type="entry name" value="SMAD/FHA domain"/>
    <property type="match status" value="1"/>
</dbReference>
<evidence type="ECO:0000256" key="1">
    <source>
        <dbReference type="SAM" id="MobiDB-lite"/>
    </source>
</evidence>
<feature type="domain" description="FHA" evidence="2">
    <location>
        <begin position="34"/>
        <end position="79"/>
    </location>
</feature>
<evidence type="ECO:0000259" key="2">
    <source>
        <dbReference type="PROSITE" id="PS50006"/>
    </source>
</evidence>
<dbReference type="PANTHER" id="PTHR23308">
    <property type="entry name" value="NUCLEAR INHIBITOR OF PROTEIN PHOSPHATASE-1"/>
    <property type="match status" value="1"/>
</dbReference>
<dbReference type="AlphaFoldDB" id="A0A146KFC3"/>
<organism evidence="3">
    <name type="scientific">Trepomonas sp. PC1</name>
    <dbReference type="NCBI Taxonomy" id="1076344"/>
    <lineage>
        <taxon>Eukaryota</taxon>
        <taxon>Metamonada</taxon>
        <taxon>Diplomonadida</taxon>
        <taxon>Hexamitidae</taxon>
        <taxon>Hexamitinae</taxon>
        <taxon>Trepomonas</taxon>
    </lineage>
</organism>
<dbReference type="InterPro" id="IPR050923">
    <property type="entry name" value="Cell_Proc_Reg/RNA_Proc"/>
</dbReference>
<feature type="region of interest" description="Disordered" evidence="1">
    <location>
        <begin position="194"/>
        <end position="216"/>
    </location>
</feature>
<accession>A0A146KFC3</accession>
<gene>
    <name evidence="3" type="ORF">TPC1_13504</name>
</gene>